<protein>
    <submittedName>
        <fullName evidence="1">Uncharacterized protein</fullName>
    </submittedName>
</protein>
<reference evidence="2" key="1">
    <citation type="journal article" date="2021" name="BMC Genomics">
        <title>Chromosome-level genome assembly and manually-curated proteome of model necrotroph Parastagonospora nodorum Sn15 reveals a genome-wide trove of candidate effector homologs, and redundancy of virulence-related functions within an accessory chromosome.</title>
        <authorList>
            <person name="Bertazzoni S."/>
            <person name="Jones D.A.B."/>
            <person name="Phan H.T."/>
            <person name="Tan K.-C."/>
            <person name="Hane J.K."/>
        </authorList>
    </citation>
    <scope>NUCLEOTIDE SEQUENCE [LARGE SCALE GENOMIC DNA]</scope>
    <source>
        <strain evidence="2">SN15 / ATCC MYA-4574 / FGSC 10173)</strain>
    </source>
</reference>
<dbReference type="Proteomes" id="UP000663193">
    <property type="component" value="Chromosome 16"/>
</dbReference>
<dbReference type="EMBL" id="CP069038">
    <property type="protein sequence ID" value="QRD04069.1"/>
    <property type="molecule type" value="Genomic_DNA"/>
</dbReference>
<name>A0A7U2I6Z1_PHANO</name>
<dbReference type="VEuPathDB" id="FungiDB:JI435_128080"/>
<evidence type="ECO:0000313" key="1">
    <source>
        <dbReference type="EMBL" id="QRD04069.1"/>
    </source>
</evidence>
<organism evidence="1 2">
    <name type="scientific">Phaeosphaeria nodorum (strain SN15 / ATCC MYA-4574 / FGSC 10173)</name>
    <name type="common">Glume blotch fungus</name>
    <name type="synonym">Parastagonospora nodorum</name>
    <dbReference type="NCBI Taxonomy" id="321614"/>
    <lineage>
        <taxon>Eukaryota</taxon>
        <taxon>Fungi</taxon>
        <taxon>Dikarya</taxon>
        <taxon>Ascomycota</taxon>
        <taxon>Pezizomycotina</taxon>
        <taxon>Dothideomycetes</taxon>
        <taxon>Pleosporomycetidae</taxon>
        <taxon>Pleosporales</taxon>
        <taxon>Pleosporineae</taxon>
        <taxon>Phaeosphaeriaceae</taxon>
        <taxon>Parastagonospora</taxon>
    </lineage>
</organism>
<gene>
    <name evidence="1" type="ORF">JI435_128080</name>
</gene>
<dbReference type="AlphaFoldDB" id="A0A7U2I6Z1"/>
<keyword evidence="2" id="KW-1185">Reference proteome</keyword>
<proteinExistence type="predicted"/>
<accession>A0A7U2I6Z1</accession>
<sequence length="129" mass="14436">MACGTTEGTLPLFISKKSPHALRRFHRLHCAEFDGSHLCRVLCGPSDPPQWHLPHRTVGASTIEQALPLAPTNCPRFTLSPHFSWTHGRIVDTHTSRYAFKLQIASTTSTPKLHTRRRLRNVGPHAKTA</sequence>
<evidence type="ECO:0000313" key="2">
    <source>
        <dbReference type="Proteomes" id="UP000663193"/>
    </source>
</evidence>